<sequence length="69" mass="7880">MNLYVLKLYCENLLSVSPVTSWCSIAATTTTCFFICCKLNELFSIYCVSSSTSHDCMKKRLHRPVHDLI</sequence>
<keyword evidence="2" id="KW-1185">Reference proteome</keyword>
<dbReference type="Proteomes" id="UP000518266">
    <property type="component" value="Unassembled WGS sequence"/>
</dbReference>
<dbReference type="AlphaFoldDB" id="A0A7J5YWT6"/>
<evidence type="ECO:0000313" key="1">
    <source>
        <dbReference type="EMBL" id="KAF3854062.1"/>
    </source>
</evidence>
<feature type="non-terminal residue" evidence="1">
    <location>
        <position position="69"/>
    </location>
</feature>
<protein>
    <submittedName>
        <fullName evidence="1">Uncharacterized protein</fullName>
    </submittedName>
</protein>
<accession>A0A7J5YWT6</accession>
<gene>
    <name evidence="1" type="ORF">F7725_014750</name>
</gene>
<proteinExistence type="predicted"/>
<organism evidence="1 2">
    <name type="scientific">Dissostichus mawsoni</name>
    <name type="common">Antarctic cod</name>
    <dbReference type="NCBI Taxonomy" id="36200"/>
    <lineage>
        <taxon>Eukaryota</taxon>
        <taxon>Metazoa</taxon>
        <taxon>Chordata</taxon>
        <taxon>Craniata</taxon>
        <taxon>Vertebrata</taxon>
        <taxon>Euteleostomi</taxon>
        <taxon>Actinopterygii</taxon>
        <taxon>Neopterygii</taxon>
        <taxon>Teleostei</taxon>
        <taxon>Neoteleostei</taxon>
        <taxon>Acanthomorphata</taxon>
        <taxon>Eupercaria</taxon>
        <taxon>Perciformes</taxon>
        <taxon>Notothenioidei</taxon>
        <taxon>Nototheniidae</taxon>
        <taxon>Dissostichus</taxon>
    </lineage>
</organism>
<evidence type="ECO:0000313" key="2">
    <source>
        <dbReference type="Proteomes" id="UP000518266"/>
    </source>
</evidence>
<comment type="caution">
    <text evidence="1">The sequence shown here is derived from an EMBL/GenBank/DDBJ whole genome shotgun (WGS) entry which is preliminary data.</text>
</comment>
<dbReference type="EMBL" id="JAAKFY010000008">
    <property type="protein sequence ID" value="KAF3854062.1"/>
    <property type="molecule type" value="Genomic_DNA"/>
</dbReference>
<reference evidence="1 2" key="1">
    <citation type="submission" date="2020-03" db="EMBL/GenBank/DDBJ databases">
        <title>Dissostichus mawsoni Genome sequencing and assembly.</title>
        <authorList>
            <person name="Park H."/>
        </authorList>
    </citation>
    <scope>NUCLEOTIDE SEQUENCE [LARGE SCALE GENOMIC DNA]</scope>
    <source>
        <strain evidence="1">DM0001</strain>
        <tissue evidence="1">Muscle</tissue>
    </source>
</reference>
<name>A0A7J5YWT6_DISMA</name>